<evidence type="ECO:0000313" key="12">
    <source>
        <dbReference type="Proteomes" id="UP000237883"/>
    </source>
</evidence>
<organism evidence="11 12">
    <name type="scientific">Mogibacterium diversum</name>
    <dbReference type="NCBI Taxonomy" id="114527"/>
    <lineage>
        <taxon>Bacteria</taxon>
        <taxon>Bacillati</taxon>
        <taxon>Bacillota</taxon>
        <taxon>Clostridia</taxon>
        <taxon>Peptostreptococcales</taxon>
        <taxon>Anaerovoracaceae</taxon>
        <taxon>Mogibacterium</taxon>
    </lineage>
</organism>
<dbReference type="SUPFAM" id="SSF53155">
    <property type="entry name" value="Methylated DNA-protein cysteine methyltransferase domain"/>
    <property type="match status" value="1"/>
</dbReference>
<keyword evidence="4 11" id="KW-0489">Methyltransferase</keyword>
<dbReference type="Gene3D" id="3.30.160.70">
    <property type="entry name" value="Methylated DNA-protein cysteine methyltransferase domain"/>
    <property type="match status" value="1"/>
</dbReference>
<accession>A0A2S0L6P2</accession>
<feature type="domain" description="Methylguanine DNA methyltransferase ribonuclease-like" evidence="10">
    <location>
        <begin position="3"/>
        <end position="71"/>
    </location>
</feature>
<dbReference type="GO" id="GO:0003908">
    <property type="term" value="F:methylated-DNA-[protein]-cysteine S-methyltransferase activity"/>
    <property type="evidence" value="ECO:0007669"/>
    <property type="project" value="UniProtKB-EC"/>
</dbReference>
<evidence type="ECO:0000256" key="3">
    <source>
        <dbReference type="ARBA" id="ARBA00011918"/>
    </source>
</evidence>
<dbReference type="KEGG" id="mdv:C5Q96_04200"/>
<dbReference type="InterPro" id="IPR001497">
    <property type="entry name" value="MethylDNA_cys_MeTrfase_AS"/>
</dbReference>
<reference evidence="12" key="1">
    <citation type="submission" date="2018-02" db="EMBL/GenBank/DDBJ databases">
        <authorList>
            <person name="Holder M.E."/>
            <person name="Ajami N.J."/>
            <person name="Petrosino J.F."/>
        </authorList>
    </citation>
    <scope>NUCLEOTIDE SEQUENCE [LARGE SCALE GENOMIC DNA]</scope>
    <source>
        <strain evidence="12">CCUG 47132</strain>
    </source>
</reference>
<dbReference type="FunFam" id="1.10.10.10:FF:000214">
    <property type="entry name" value="Methylated-DNA--protein-cysteine methyltransferase"/>
    <property type="match status" value="1"/>
</dbReference>
<sequence>MYYYDSPMGVMKLCANKESLLGVWFDEARIAEASLDIEAIENFHDNKHISDAVRWLDEYFAGNVPSFTPKLKLQGSEFRKTVSEIMLKIPYGELSTYGEIANEVAMRIGKDRMSAQAVGGAVGSNEFSIIVPCHRVVGKGGKLTGYAGGMDKKVYLLHHEGVDFEKYNLR</sequence>
<evidence type="ECO:0000256" key="4">
    <source>
        <dbReference type="ARBA" id="ARBA00022603"/>
    </source>
</evidence>
<dbReference type="InterPro" id="IPR014048">
    <property type="entry name" value="MethylDNA_cys_MeTrfase_DNA-bd"/>
</dbReference>
<comment type="similarity">
    <text evidence="2">Belongs to the MGMT family.</text>
</comment>
<name>A0A2S0L6P2_9FIRM</name>
<evidence type="ECO:0000313" key="11">
    <source>
        <dbReference type="EMBL" id="AVM48950.1"/>
    </source>
</evidence>
<dbReference type="GO" id="GO:0006281">
    <property type="term" value="P:DNA repair"/>
    <property type="evidence" value="ECO:0007669"/>
    <property type="project" value="UniProtKB-KW"/>
</dbReference>
<evidence type="ECO:0000259" key="10">
    <source>
        <dbReference type="Pfam" id="PF02870"/>
    </source>
</evidence>
<dbReference type="EMBL" id="CP027228">
    <property type="protein sequence ID" value="AVM48950.1"/>
    <property type="molecule type" value="Genomic_DNA"/>
</dbReference>
<dbReference type="Pfam" id="PF01035">
    <property type="entry name" value="DNA_binding_1"/>
    <property type="match status" value="1"/>
</dbReference>
<comment type="catalytic activity">
    <reaction evidence="1">
        <text>a 4-O-methyl-thymidine in DNA + L-cysteinyl-[protein] = a thymidine in DNA + S-methyl-L-cysteinyl-[protein]</text>
        <dbReference type="Rhea" id="RHEA:53428"/>
        <dbReference type="Rhea" id="RHEA-COMP:10131"/>
        <dbReference type="Rhea" id="RHEA-COMP:10132"/>
        <dbReference type="Rhea" id="RHEA-COMP:13555"/>
        <dbReference type="Rhea" id="RHEA-COMP:13556"/>
        <dbReference type="ChEBI" id="CHEBI:29950"/>
        <dbReference type="ChEBI" id="CHEBI:82612"/>
        <dbReference type="ChEBI" id="CHEBI:137386"/>
        <dbReference type="ChEBI" id="CHEBI:137387"/>
        <dbReference type="EC" id="2.1.1.63"/>
    </reaction>
</comment>
<dbReference type="EC" id="2.1.1.63" evidence="3"/>
<evidence type="ECO:0000256" key="2">
    <source>
        <dbReference type="ARBA" id="ARBA00008711"/>
    </source>
</evidence>
<evidence type="ECO:0000256" key="7">
    <source>
        <dbReference type="ARBA" id="ARBA00023204"/>
    </source>
</evidence>
<evidence type="ECO:0000256" key="8">
    <source>
        <dbReference type="ARBA" id="ARBA00049348"/>
    </source>
</evidence>
<dbReference type="GO" id="GO:0032259">
    <property type="term" value="P:methylation"/>
    <property type="evidence" value="ECO:0007669"/>
    <property type="project" value="UniProtKB-KW"/>
</dbReference>
<evidence type="ECO:0000256" key="1">
    <source>
        <dbReference type="ARBA" id="ARBA00001286"/>
    </source>
</evidence>
<feature type="domain" description="Methylated-DNA-[protein]-cysteine S-methyltransferase DNA binding" evidence="9">
    <location>
        <begin position="77"/>
        <end position="162"/>
    </location>
</feature>
<dbReference type="PROSITE" id="PS00374">
    <property type="entry name" value="MGMT"/>
    <property type="match status" value="1"/>
</dbReference>
<dbReference type="PANTHER" id="PTHR10815">
    <property type="entry name" value="METHYLATED-DNA--PROTEIN-CYSTEINE METHYLTRANSFERASE"/>
    <property type="match status" value="1"/>
</dbReference>
<evidence type="ECO:0000256" key="5">
    <source>
        <dbReference type="ARBA" id="ARBA00022679"/>
    </source>
</evidence>
<protein>
    <recommendedName>
        <fullName evidence="3">methylated-DNA--[protein]-cysteine S-methyltransferase</fullName>
        <ecNumber evidence="3">2.1.1.63</ecNumber>
    </recommendedName>
</protein>
<evidence type="ECO:0000256" key="6">
    <source>
        <dbReference type="ARBA" id="ARBA00022763"/>
    </source>
</evidence>
<keyword evidence="5 11" id="KW-0808">Transferase</keyword>
<dbReference type="PANTHER" id="PTHR10815:SF5">
    <property type="entry name" value="METHYLATED-DNA--PROTEIN-CYSTEINE METHYLTRANSFERASE"/>
    <property type="match status" value="1"/>
</dbReference>
<dbReference type="Gene3D" id="1.10.10.10">
    <property type="entry name" value="Winged helix-like DNA-binding domain superfamily/Winged helix DNA-binding domain"/>
    <property type="match status" value="1"/>
</dbReference>
<keyword evidence="12" id="KW-1185">Reference proteome</keyword>
<dbReference type="InterPro" id="IPR036388">
    <property type="entry name" value="WH-like_DNA-bd_sf"/>
</dbReference>
<evidence type="ECO:0000259" key="9">
    <source>
        <dbReference type="Pfam" id="PF01035"/>
    </source>
</evidence>
<keyword evidence="7" id="KW-0234">DNA repair</keyword>
<dbReference type="InterPro" id="IPR036631">
    <property type="entry name" value="MGMT_N_sf"/>
</dbReference>
<keyword evidence="6" id="KW-0227">DNA damage</keyword>
<dbReference type="Pfam" id="PF02870">
    <property type="entry name" value="Methyltransf_1N"/>
    <property type="match status" value="1"/>
</dbReference>
<dbReference type="InterPro" id="IPR036217">
    <property type="entry name" value="MethylDNA_cys_MeTrfase_DNAb"/>
</dbReference>
<dbReference type="Proteomes" id="UP000237883">
    <property type="component" value="Chromosome"/>
</dbReference>
<dbReference type="CDD" id="cd06445">
    <property type="entry name" value="ATase"/>
    <property type="match status" value="1"/>
</dbReference>
<dbReference type="InterPro" id="IPR008332">
    <property type="entry name" value="MethylG_MeTrfase_N"/>
</dbReference>
<dbReference type="OrthoDB" id="9802228at2"/>
<dbReference type="SUPFAM" id="SSF46767">
    <property type="entry name" value="Methylated DNA-protein cysteine methyltransferase, C-terminal domain"/>
    <property type="match status" value="1"/>
</dbReference>
<gene>
    <name evidence="11" type="ORF">C5Q96_04200</name>
</gene>
<comment type="catalytic activity">
    <reaction evidence="8">
        <text>a 6-O-methyl-2'-deoxyguanosine in DNA + L-cysteinyl-[protein] = S-methyl-L-cysteinyl-[protein] + a 2'-deoxyguanosine in DNA</text>
        <dbReference type="Rhea" id="RHEA:24000"/>
        <dbReference type="Rhea" id="RHEA-COMP:10131"/>
        <dbReference type="Rhea" id="RHEA-COMP:10132"/>
        <dbReference type="Rhea" id="RHEA-COMP:11367"/>
        <dbReference type="Rhea" id="RHEA-COMP:11368"/>
        <dbReference type="ChEBI" id="CHEBI:29950"/>
        <dbReference type="ChEBI" id="CHEBI:82612"/>
        <dbReference type="ChEBI" id="CHEBI:85445"/>
        <dbReference type="ChEBI" id="CHEBI:85448"/>
        <dbReference type="EC" id="2.1.1.63"/>
    </reaction>
</comment>
<dbReference type="NCBIfam" id="TIGR00589">
    <property type="entry name" value="ogt"/>
    <property type="match status" value="1"/>
</dbReference>
<dbReference type="AlphaFoldDB" id="A0A2S0L6P2"/>
<proteinExistence type="inferred from homology"/>